<evidence type="ECO:0000256" key="1">
    <source>
        <dbReference type="SAM" id="MobiDB-lite"/>
    </source>
</evidence>
<keyword evidence="2" id="KW-0812">Transmembrane</keyword>
<accession>A0A0K6G146</accession>
<evidence type="ECO:0000313" key="5">
    <source>
        <dbReference type="Proteomes" id="UP000044841"/>
    </source>
</evidence>
<sequence>MLDQPAKPPNLAYDQAKSERVQSTGAFGPRSCHDKLAWDRIGEELNPDACIWRLYAEEAKELDAEMVQERNRNLDTMLLFAAIFSAIVTAFLIESTNLLEQDSSEVTTQLLLMLVQSQQGVITGKPDNMPSPVEMPAFTPSATVRLINILWFASLIASLGAAVVAMLAKEWLSAFISYPTRHAHEYALQRQARLASLSTWNMLPIIDLLPTLLNCVLFVFSLGLIVRLWLLDFVVAVSITTIGAAVCTIYFFFVASGVVHEACPYKSKISTYIRRGVFKHSTPNKSDSRPTPNNIKQELGLLTWLFNGSSDPTLGGHVTQALAGLKSSQLGLPTFLNTQIEVPKLHAIYRDNTELFAPLFDLGVQAMNQLRMVPTRGRNELTSCESSITARLAIALSEIYPYALTWKICAAEATFQVEAKTLEGDSSPDSQRNTSQAPSQINIPTQIMQSHPVSHLMDNASTRNYKKRV</sequence>
<reference evidence="4 5" key="1">
    <citation type="submission" date="2015-07" db="EMBL/GenBank/DDBJ databases">
        <authorList>
            <person name="Noorani M."/>
        </authorList>
    </citation>
    <scope>NUCLEOTIDE SEQUENCE [LARGE SCALE GENOMIC DNA]</scope>
    <source>
        <strain evidence="4">BBA 69670</strain>
    </source>
</reference>
<evidence type="ECO:0000256" key="2">
    <source>
        <dbReference type="SAM" id="Phobius"/>
    </source>
</evidence>
<dbReference type="Pfam" id="PF20153">
    <property type="entry name" value="DUF6535"/>
    <property type="match status" value="1"/>
</dbReference>
<proteinExistence type="predicted"/>
<gene>
    <name evidence="4" type="ORF">RSOLAG22IIIB_09971</name>
</gene>
<feature type="transmembrane region" description="Helical" evidence="2">
    <location>
        <begin position="208"/>
        <end position="230"/>
    </location>
</feature>
<dbReference type="AlphaFoldDB" id="A0A0K6G146"/>
<dbReference type="Proteomes" id="UP000044841">
    <property type="component" value="Unassembled WGS sequence"/>
</dbReference>
<feature type="domain" description="DUF6535" evidence="3">
    <location>
        <begin position="52"/>
        <end position="229"/>
    </location>
</feature>
<keyword evidence="2" id="KW-0472">Membrane</keyword>
<feature type="region of interest" description="Disordered" evidence="1">
    <location>
        <begin position="422"/>
        <end position="444"/>
    </location>
</feature>
<feature type="transmembrane region" description="Helical" evidence="2">
    <location>
        <begin position="76"/>
        <end position="93"/>
    </location>
</feature>
<feature type="transmembrane region" description="Helical" evidence="2">
    <location>
        <begin position="149"/>
        <end position="168"/>
    </location>
</feature>
<evidence type="ECO:0000313" key="4">
    <source>
        <dbReference type="EMBL" id="CUA71957.1"/>
    </source>
</evidence>
<organism evidence="4 5">
    <name type="scientific">Rhizoctonia solani</name>
    <dbReference type="NCBI Taxonomy" id="456999"/>
    <lineage>
        <taxon>Eukaryota</taxon>
        <taxon>Fungi</taxon>
        <taxon>Dikarya</taxon>
        <taxon>Basidiomycota</taxon>
        <taxon>Agaricomycotina</taxon>
        <taxon>Agaricomycetes</taxon>
        <taxon>Cantharellales</taxon>
        <taxon>Ceratobasidiaceae</taxon>
        <taxon>Rhizoctonia</taxon>
    </lineage>
</organism>
<dbReference type="EMBL" id="CYGV01001275">
    <property type="protein sequence ID" value="CUA71957.1"/>
    <property type="molecule type" value="Genomic_DNA"/>
</dbReference>
<feature type="region of interest" description="Disordered" evidence="1">
    <location>
        <begin position="1"/>
        <end position="29"/>
    </location>
</feature>
<keyword evidence="5" id="KW-1185">Reference proteome</keyword>
<protein>
    <recommendedName>
        <fullName evidence="3">DUF6535 domain-containing protein</fullName>
    </recommendedName>
</protein>
<keyword evidence="2" id="KW-1133">Transmembrane helix</keyword>
<evidence type="ECO:0000259" key="3">
    <source>
        <dbReference type="Pfam" id="PF20153"/>
    </source>
</evidence>
<name>A0A0K6G146_9AGAM</name>
<dbReference type="InterPro" id="IPR045338">
    <property type="entry name" value="DUF6535"/>
</dbReference>
<feature type="compositionally biased region" description="Polar residues" evidence="1">
    <location>
        <begin position="427"/>
        <end position="444"/>
    </location>
</feature>
<feature type="transmembrane region" description="Helical" evidence="2">
    <location>
        <begin position="236"/>
        <end position="259"/>
    </location>
</feature>